<dbReference type="InterPro" id="IPR011009">
    <property type="entry name" value="Kinase-like_dom_sf"/>
</dbReference>
<reference evidence="3" key="2">
    <citation type="journal article" date="2022" name="Res Sq">
        <title>Comparative Genomics Reveals Insights into the Divergent Evolution of Astigmatic Mites and Household Pest Adaptations.</title>
        <authorList>
            <person name="Xiong Q."/>
            <person name="Wan A.T.-Y."/>
            <person name="Liu X.-Y."/>
            <person name="Fung C.S.-H."/>
            <person name="Xiao X."/>
            <person name="Malainual N."/>
            <person name="Hou J."/>
            <person name="Wang L."/>
            <person name="Wang M."/>
            <person name="Yang K."/>
            <person name="Cui Y."/>
            <person name="Leung E."/>
            <person name="Nong W."/>
            <person name="Shin S.-K."/>
            <person name="Au S."/>
            <person name="Jeong K.Y."/>
            <person name="Chew F.T."/>
            <person name="Hui J."/>
            <person name="Leung T.F."/>
            <person name="Tungtrongchitr A."/>
            <person name="Zhong N."/>
            <person name="Liu Z."/>
            <person name="Tsui S."/>
        </authorList>
    </citation>
    <scope>NUCLEOTIDE SEQUENCE</scope>
    <source>
        <strain evidence="3">Derf</strain>
        <tissue evidence="3">Whole organism</tissue>
    </source>
</reference>
<keyword evidence="3" id="KW-0418">Kinase</keyword>
<comment type="caution">
    <text evidence="3">The sequence shown here is derived from an EMBL/GenBank/DDBJ whole genome shotgun (WGS) entry which is preliminary data.</text>
</comment>
<keyword evidence="4" id="KW-1185">Reference proteome</keyword>
<sequence length="390" mass="44479">MKMSEKSPTTSTSNSLNQFTFNESSTFPLEGAEIKDSPFILIQGLSIAAGSFGQVYLTRNVKTNEICATKLVRKDNPNAKLRKEYDWYRILGPLPGLPKIYHFGECGPYDAMVMELLGPNLEELMVTNNSRLNLRTTTQIAIMILEIIRSVHSKKIIFCNVKPENFCLGRPATPKANQVHMVGLINAKLFETADSKHIPKISTNNNEPKKFGVYGTPRYMSLHAHKGKELSRRDDLESIGYMLLYFVHGKLPWQGLPVNNSSNTGNNDKYENIFITKKMIHLDELCANLPPEYYHYMLYVRSLKFAQEPNYRYLITMFTKLLYRINMDQSRLVSPLTNDLAAITMDEQSSLNNKNESNNNKNKNHQTTIDSSSSSSRKQVSFKIDHETLD</sequence>
<protein>
    <submittedName>
        <fullName evidence="3">Casein kinase I isoform gamma-2</fullName>
    </submittedName>
</protein>
<proteinExistence type="predicted"/>
<dbReference type="GO" id="GO:0005524">
    <property type="term" value="F:ATP binding"/>
    <property type="evidence" value="ECO:0007669"/>
    <property type="project" value="InterPro"/>
</dbReference>
<dbReference type="CDD" id="cd14016">
    <property type="entry name" value="STKc_CK1"/>
    <property type="match status" value="1"/>
</dbReference>
<dbReference type="AlphaFoldDB" id="A0A922I034"/>
<dbReference type="PROSITE" id="PS50011">
    <property type="entry name" value="PROTEIN_KINASE_DOM"/>
    <property type="match status" value="1"/>
</dbReference>
<keyword evidence="3" id="KW-0808">Transferase</keyword>
<feature type="compositionally biased region" description="Low complexity" evidence="1">
    <location>
        <begin position="349"/>
        <end position="361"/>
    </location>
</feature>
<evidence type="ECO:0000256" key="1">
    <source>
        <dbReference type="SAM" id="MobiDB-lite"/>
    </source>
</evidence>
<dbReference type="InterPro" id="IPR000719">
    <property type="entry name" value="Prot_kinase_dom"/>
</dbReference>
<dbReference type="EMBL" id="ASGP02000003">
    <property type="protein sequence ID" value="KAH9517308.1"/>
    <property type="molecule type" value="Genomic_DNA"/>
</dbReference>
<evidence type="ECO:0000313" key="3">
    <source>
        <dbReference type="EMBL" id="KAH9517308.1"/>
    </source>
</evidence>
<dbReference type="GO" id="GO:0004672">
    <property type="term" value="F:protein kinase activity"/>
    <property type="evidence" value="ECO:0007669"/>
    <property type="project" value="InterPro"/>
</dbReference>
<feature type="domain" description="Protein kinase" evidence="2">
    <location>
        <begin position="41"/>
        <end position="322"/>
    </location>
</feature>
<organism evidence="3 4">
    <name type="scientific">Dermatophagoides farinae</name>
    <name type="common">American house dust mite</name>
    <dbReference type="NCBI Taxonomy" id="6954"/>
    <lineage>
        <taxon>Eukaryota</taxon>
        <taxon>Metazoa</taxon>
        <taxon>Ecdysozoa</taxon>
        <taxon>Arthropoda</taxon>
        <taxon>Chelicerata</taxon>
        <taxon>Arachnida</taxon>
        <taxon>Acari</taxon>
        <taxon>Acariformes</taxon>
        <taxon>Sarcoptiformes</taxon>
        <taxon>Astigmata</taxon>
        <taxon>Psoroptidia</taxon>
        <taxon>Analgoidea</taxon>
        <taxon>Pyroglyphidae</taxon>
        <taxon>Dermatophagoidinae</taxon>
        <taxon>Dermatophagoides</taxon>
    </lineage>
</organism>
<dbReference type="PANTHER" id="PTHR11909">
    <property type="entry name" value="CASEIN KINASE-RELATED"/>
    <property type="match status" value="1"/>
</dbReference>
<feature type="region of interest" description="Disordered" evidence="1">
    <location>
        <begin position="348"/>
        <end position="390"/>
    </location>
</feature>
<gene>
    <name evidence="3" type="primary">CSNK1G2_3</name>
    <name evidence="3" type="ORF">DERF_007986</name>
</gene>
<dbReference type="SUPFAM" id="SSF56112">
    <property type="entry name" value="Protein kinase-like (PK-like)"/>
    <property type="match status" value="1"/>
</dbReference>
<dbReference type="Pfam" id="PF00069">
    <property type="entry name" value="Pkinase"/>
    <property type="match status" value="1"/>
</dbReference>
<dbReference type="InterPro" id="IPR050235">
    <property type="entry name" value="CK1_Ser-Thr_kinase"/>
</dbReference>
<accession>A0A922I034</accession>
<evidence type="ECO:0000259" key="2">
    <source>
        <dbReference type="PROSITE" id="PS50011"/>
    </source>
</evidence>
<name>A0A922I034_DERFA</name>
<evidence type="ECO:0000313" key="4">
    <source>
        <dbReference type="Proteomes" id="UP000790347"/>
    </source>
</evidence>
<dbReference type="Gene3D" id="1.10.510.10">
    <property type="entry name" value="Transferase(Phosphotransferase) domain 1"/>
    <property type="match status" value="1"/>
</dbReference>
<dbReference type="OrthoDB" id="5979581at2759"/>
<dbReference type="SMART" id="SM00220">
    <property type="entry name" value="S_TKc"/>
    <property type="match status" value="1"/>
</dbReference>
<reference evidence="3" key="1">
    <citation type="submission" date="2013-05" db="EMBL/GenBank/DDBJ databases">
        <authorList>
            <person name="Yim A.K.Y."/>
            <person name="Chan T.F."/>
            <person name="Ji K.M."/>
            <person name="Liu X.Y."/>
            <person name="Zhou J.W."/>
            <person name="Li R.Q."/>
            <person name="Yang K.Y."/>
            <person name="Li J."/>
            <person name="Li M."/>
            <person name="Law P.T.W."/>
            <person name="Wu Y.L."/>
            <person name="Cai Z.L."/>
            <person name="Qin H."/>
            <person name="Bao Y."/>
            <person name="Leung R.K.K."/>
            <person name="Ng P.K.S."/>
            <person name="Zou J."/>
            <person name="Zhong X.J."/>
            <person name="Ran P.X."/>
            <person name="Zhong N.S."/>
            <person name="Liu Z.G."/>
            <person name="Tsui S.K.W."/>
        </authorList>
    </citation>
    <scope>NUCLEOTIDE SEQUENCE</scope>
    <source>
        <strain evidence="3">Derf</strain>
        <tissue evidence="3">Whole organism</tissue>
    </source>
</reference>
<dbReference type="Proteomes" id="UP000790347">
    <property type="component" value="Unassembled WGS sequence"/>
</dbReference>